<evidence type="ECO:0000313" key="2">
    <source>
        <dbReference type="Proteomes" id="UP000034069"/>
    </source>
</evidence>
<gene>
    <name evidence="1" type="ORF">UW23_C0012G0001</name>
</gene>
<protein>
    <submittedName>
        <fullName evidence="1">Uncharacterized protein</fullName>
    </submittedName>
</protein>
<dbReference type="Proteomes" id="UP000034069">
    <property type="component" value="Unassembled WGS sequence"/>
</dbReference>
<comment type="caution">
    <text evidence="1">The sequence shown here is derived from an EMBL/GenBank/DDBJ whole genome shotgun (WGS) entry which is preliminary data.</text>
</comment>
<proteinExistence type="predicted"/>
<accession>A0A0G1JJW2</accession>
<name>A0A0G1JJW2_9BACT</name>
<dbReference type="AlphaFoldDB" id="A0A0G1JJW2"/>
<organism evidence="1 2">
    <name type="scientific">Candidatus Collierbacteria bacterium GW2011_GWA1_44_12</name>
    <dbReference type="NCBI Taxonomy" id="1618376"/>
    <lineage>
        <taxon>Bacteria</taxon>
        <taxon>Candidatus Collieribacteriota</taxon>
    </lineage>
</organism>
<dbReference type="EMBL" id="LCHN01000012">
    <property type="protein sequence ID" value="KKT35694.1"/>
    <property type="molecule type" value="Genomic_DNA"/>
</dbReference>
<reference evidence="1 2" key="1">
    <citation type="journal article" date="2015" name="Nature">
        <title>rRNA introns, odd ribosomes, and small enigmatic genomes across a large radiation of phyla.</title>
        <authorList>
            <person name="Brown C.T."/>
            <person name="Hug L.A."/>
            <person name="Thomas B.C."/>
            <person name="Sharon I."/>
            <person name="Castelle C.J."/>
            <person name="Singh A."/>
            <person name="Wilkins M.J."/>
            <person name="Williams K.H."/>
            <person name="Banfield J.F."/>
        </authorList>
    </citation>
    <scope>NUCLEOTIDE SEQUENCE [LARGE SCALE GENOMIC DNA]</scope>
</reference>
<evidence type="ECO:0000313" key="1">
    <source>
        <dbReference type="EMBL" id="KKT35694.1"/>
    </source>
</evidence>
<sequence length="112" mass="12684">MTDIVATVDEQILILEKVLSMLQANLETMDIMVAKKTYTFSAGGYDYTLHKSDTRVLDIYLAVGRVFDLLMIWKAGEEPRVDALLVQIYNILEPLPDNQTEKAVKSFMQGLL</sequence>